<sequence>MGDVTVPVTTRSGAVPFDLVVRPRRSLVRSTLLSVVFSAVPLAVALVWVSVPLRLWTLLASIVVVLAVVVGIVFVRLGTAYVGVDALGVTLRGVLAPNRRVTRDRIAKLVLATTYCSAVDRSSRELVALDERGRHAFRMRADVWGDAGLDQVVEALGVQVSEDPRPVSARAFAKQHPTSRSWYEQRGTYLVVGIVAAVALTVLVLSQTVDLIGG</sequence>
<feature type="transmembrane region" description="Helical" evidence="1">
    <location>
        <begin position="189"/>
        <end position="209"/>
    </location>
</feature>
<evidence type="ECO:0000313" key="2">
    <source>
        <dbReference type="EMBL" id="MBS4187142.1"/>
    </source>
</evidence>
<organism evidence="2">
    <name type="scientific">Neobacillus citreus</name>
    <dbReference type="NCBI Taxonomy" id="2833578"/>
    <lineage>
        <taxon>Bacteria</taxon>
        <taxon>Bacillati</taxon>
        <taxon>Bacillota</taxon>
        <taxon>Bacilli</taxon>
        <taxon>Bacillales</taxon>
        <taxon>Bacillaceae</taxon>
        <taxon>Neobacillus</taxon>
    </lineage>
</organism>
<name>A0A942T8H2_9BACI</name>
<keyword evidence="1" id="KW-0812">Transmembrane</keyword>
<feature type="transmembrane region" description="Helical" evidence="1">
    <location>
        <begin position="31"/>
        <end position="49"/>
    </location>
</feature>
<feature type="transmembrane region" description="Helical" evidence="1">
    <location>
        <begin position="55"/>
        <end position="75"/>
    </location>
</feature>
<gene>
    <name evidence="2" type="ORF">KHB02_37870</name>
</gene>
<evidence type="ECO:0008006" key="3">
    <source>
        <dbReference type="Google" id="ProtNLM"/>
    </source>
</evidence>
<dbReference type="EMBL" id="JAGYPE010000008">
    <property type="protein sequence ID" value="MBS4187142.1"/>
    <property type="molecule type" value="Genomic_DNA"/>
</dbReference>
<proteinExistence type="predicted"/>
<reference evidence="2" key="1">
    <citation type="submission" date="2021-05" db="EMBL/GenBank/DDBJ databases">
        <title>Novel Bacillus species.</title>
        <authorList>
            <person name="Liu G."/>
        </authorList>
    </citation>
    <scope>NUCLEOTIDE SEQUENCE</scope>
    <source>
        <strain evidence="2">FJAT-50051</strain>
    </source>
</reference>
<accession>A0A942T8H2</accession>
<keyword evidence="1" id="KW-0472">Membrane</keyword>
<evidence type="ECO:0000256" key="1">
    <source>
        <dbReference type="SAM" id="Phobius"/>
    </source>
</evidence>
<comment type="caution">
    <text evidence="2">The sequence shown here is derived from an EMBL/GenBank/DDBJ whole genome shotgun (WGS) entry which is preliminary data.</text>
</comment>
<keyword evidence="1" id="KW-1133">Transmembrane helix</keyword>
<dbReference type="AlphaFoldDB" id="A0A942T8H2"/>
<protein>
    <recommendedName>
        <fullName evidence="3">PH domain-containing protein</fullName>
    </recommendedName>
</protein>